<dbReference type="EMBL" id="MU002302">
    <property type="protein sequence ID" value="KAF2787578.1"/>
    <property type="molecule type" value="Genomic_DNA"/>
</dbReference>
<evidence type="ECO:0008006" key="4">
    <source>
        <dbReference type="Google" id="ProtNLM"/>
    </source>
</evidence>
<feature type="chain" id="PRO_5025602785" description="Metallothionein" evidence="1">
    <location>
        <begin position="18"/>
        <end position="65"/>
    </location>
</feature>
<protein>
    <recommendedName>
        <fullName evidence="4">Metallothionein</fullName>
    </recommendedName>
</protein>
<gene>
    <name evidence="2" type="ORF">K505DRAFT_257400</name>
</gene>
<keyword evidence="3" id="KW-1185">Reference proteome</keyword>
<feature type="signal peptide" evidence="1">
    <location>
        <begin position="1"/>
        <end position="17"/>
    </location>
</feature>
<name>A0A6A6WUK8_9PLEO</name>
<dbReference type="AlphaFoldDB" id="A0A6A6WUK8"/>
<evidence type="ECO:0000313" key="2">
    <source>
        <dbReference type="EMBL" id="KAF2787578.1"/>
    </source>
</evidence>
<organism evidence="2 3">
    <name type="scientific">Melanomma pulvis-pyrius CBS 109.77</name>
    <dbReference type="NCBI Taxonomy" id="1314802"/>
    <lineage>
        <taxon>Eukaryota</taxon>
        <taxon>Fungi</taxon>
        <taxon>Dikarya</taxon>
        <taxon>Ascomycota</taxon>
        <taxon>Pezizomycotina</taxon>
        <taxon>Dothideomycetes</taxon>
        <taxon>Pleosporomycetidae</taxon>
        <taxon>Pleosporales</taxon>
        <taxon>Melanommataceae</taxon>
        <taxon>Melanomma</taxon>
    </lineage>
</organism>
<dbReference type="Proteomes" id="UP000799757">
    <property type="component" value="Unassembled WGS sequence"/>
</dbReference>
<proteinExistence type="predicted"/>
<accession>A0A6A6WUK8</accession>
<keyword evidence="1" id="KW-0732">Signal</keyword>
<sequence>MKASMIIAFLSAVVVMASPAAVSLNRSTREVIVDDAVEIQSCVECPCSGFDGSCQCVSNGCCCPR</sequence>
<evidence type="ECO:0000256" key="1">
    <source>
        <dbReference type="SAM" id="SignalP"/>
    </source>
</evidence>
<reference evidence="2" key="1">
    <citation type="journal article" date="2020" name="Stud. Mycol.">
        <title>101 Dothideomycetes genomes: a test case for predicting lifestyles and emergence of pathogens.</title>
        <authorList>
            <person name="Haridas S."/>
            <person name="Albert R."/>
            <person name="Binder M."/>
            <person name="Bloem J."/>
            <person name="Labutti K."/>
            <person name="Salamov A."/>
            <person name="Andreopoulos B."/>
            <person name="Baker S."/>
            <person name="Barry K."/>
            <person name="Bills G."/>
            <person name="Bluhm B."/>
            <person name="Cannon C."/>
            <person name="Castanera R."/>
            <person name="Culley D."/>
            <person name="Daum C."/>
            <person name="Ezra D."/>
            <person name="Gonzalez J."/>
            <person name="Henrissat B."/>
            <person name="Kuo A."/>
            <person name="Liang C."/>
            <person name="Lipzen A."/>
            <person name="Lutzoni F."/>
            <person name="Magnuson J."/>
            <person name="Mondo S."/>
            <person name="Nolan M."/>
            <person name="Ohm R."/>
            <person name="Pangilinan J."/>
            <person name="Park H.-J."/>
            <person name="Ramirez L."/>
            <person name="Alfaro M."/>
            <person name="Sun H."/>
            <person name="Tritt A."/>
            <person name="Yoshinaga Y."/>
            <person name="Zwiers L.-H."/>
            <person name="Turgeon B."/>
            <person name="Goodwin S."/>
            <person name="Spatafora J."/>
            <person name="Crous P."/>
            <person name="Grigoriev I."/>
        </authorList>
    </citation>
    <scope>NUCLEOTIDE SEQUENCE</scope>
    <source>
        <strain evidence="2">CBS 109.77</strain>
    </source>
</reference>
<dbReference type="OrthoDB" id="3775508at2759"/>
<evidence type="ECO:0000313" key="3">
    <source>
        <dbReference type="Proteomes" id="UP000799757"/>
    </source>
</evidence>